<gene>
    <name evidence="2" type="ORF">AAHA92_13886</name>
</gene>
<sequence>MAGVQQQLQQKPESVASDAHSELDRGLEDFVCGDYGECMSFASCSLPRTTTTEARGNRLEGGGGGPISMVMTRRNLLQRRGGSR</sequence>
<reference evidence="2 3" key="1">
    <citation type="submission" date="2024-06" db="EMBL/GenBank/DDBJ databases">
        <title>A chromosome level genome sequence of Diviner's sage (Salvia divinorum).</title>
        <authorList>
            <person name="Ford S.A."/>
            <person name="Ro D.-K."/>
            <person name="Ness R.W."/>
            <person name="Phillips M.A."/>
        </authorList>
    </citation>
    <scope>NUCLEOTIDE SEQUENCE [LARGE SCALE GENOMIC DNA]</scope>
    <source>
        <strain evidence="2">SAF-2024a</strain>
        <tissue evidence="2">Leaf</tissue>
    </source>
</reference>
<dbReference type="EMBL" id="JBEAFC010000006">
    <property type="protein sequence ID" value="KAL1553178.1"/>
    <property type="molecule type" value="Genomic_DNA"/>
</dbReference>
<dbReference type="Proteomes" id="UP001567538">
    <property type="component" value="Unassembled WGS sequence"/>
</dbReference>
<feature type="compositionally biased region" description="Polar residues" evidence="1">
    <location>
        <begin position="1"/>
        <end position="12"/>
    </location>
</feature>
<feature type="region of interest" description="Disordered" evidence="1">
    <location>
        <begin position="49"/>
        <end position="69"/>
    </location>
</feature>
<organism evidence="2 3">
    <name type="scientific">Salvia divinorum</name>
    <name type="common">Maria pastora</name>
    <name type="synonym">Diviner's sage</name>
    <dbReference type="NCBI Taxonomy" id="28513"/>
    <lineage>
        <taxon>Eukaryota</taxon>
        <taxon>Viridiplantae</taxon>
        <taxon>Streptophyta</taxon>
        <taxon>Embryophyta</taxon>
        <taxon>Tracheophyta</taxon>
        <taxon>Spermatophyta</taxon>
        <taxon>Magnoliopsida</taxon>
        <taxon>eudicotyledons</taxon>
        <taxon>Gunneridae</taxon>
        <taxon>Pentapetalae</taxon>
        <taxon>asterids</taxon>
        <taxon>lamiids</taxon>
        <taxon>Lamiales</taxon>
        <taxon>Lamiaceae</taxon>
        <taxon>Nepetoideae</taxon>
        <taxon>Mentheae</taxon>
        <taxon>Salviinae</taxon>
        <taxon>Salvia</taxon>
        <taxon>Salvia subgen. Calosphace</taxon>
    </lineage>
</organism>
<evidence type="ECO:0000256" key="1">
    <source>
        <dbReference type="SAM" id="MobiDB-lite"/>
    </source>
</evidence>
<comment type="caution">
    <text evidence="2">The sequence shown here is derived from an EMBL/GenBank/DDBJ whole genome shotgun (WGS) entry which is preliminary data.</text>
</comment>
<proteinExistence type="predicted"/>
<feature type="region of interest" description="Disordered" evidence="1">
    <location>
        <begin position="1"/>
        <end position="22"/>
    </location>
</feature>
<accession>A0ABD1HD58</accession>
<name>A0ABD1HD58_SALDI</name>
<keyword evidence="3" id="KW-1185">Reference proteome</keyword>
<evidence type="ECO:0000313" key="3">
    <source>
        <dbReference type="Proteomes" id="UP001567538"/>
    </source>
</evidence>
<evidence type="ECO:0000313" key="2">
    <source>
        <dbReference type="EMBL" id="KAL1553178.1"/>
    </source>
</evidence>
<dbReference type="AlphaFoldDB" id="A0ABD1HD58"/>
<protein>
    <submittedName>
        <fullName evidence="2">RING/U-box superfamily protein</fullName>
    </submittedName>
</protein>